<comment type="caution">
    <text evidence="2">The sequence shown here is derived from an EMBL/GenBank/DDBJ whole genome shotgun (WGS) entry which is preliminary data.</text>
</comment>
<evidence type="ECO:0000313" key="3">
    <source>
        <dbReference type="Proteomes" id="UP000197361"/>
    </source>
</evidence>
<protein>
    <submittedName>
        <fullName evidence="2">Uncharacterized protein</fullName>
    </submittedName>
</protein>
<name>A0A246JV56_9SPHN</name>
<evidence type="ECO:0000313" key="2">
    <source>
        <dbReference type="EMBL" id="OWQ96955.1"/>
    </source>
</evidence>
<reference evidence="2 3" key="1">
    <citation type="journal article" date="2010" name="Int. J. Syst. Evol. Microbiol.">
        <title>Sphingopyxis bauzanensis sp. nov., a psychrophilic bacterium isolated from soil.</title>
        <authorList>
            <person name="Zhang D.C."/>
            <person name="Liu H.C."/>
            <person name="Xin Y.H."/>
            <person name="Zhou Y.G."/>
            <person name="Schinner F."/>
            <person name="Margesin R."/>
        </authorList>
    </citation>
    <scope>NUCLEOTIDE SEQUENCE [LARGE SCALE GENOMIC DNA]</scope>
    <source>
        <strain evidence="2 3">DSM 22271</strain>
    </source>
</reference>
<evidence type="ECO:0000256" key="1">
    <source>
        <dbReference type="SAM" id="Phobius"/>
    </source>
</evidence>
<dbReference type="AlphaFoldDB" id="A0A246JV56"/>
<dbReference type="EMBL" id="NISK01000002">
    <property type="protein sequence ID" value="OWQ96955.1"/>
    <property type="molecule type" value="Genomic_DNA"/>
</dbReference>
<dbReference type="PROSITE" id="PS51318">
    <property type="entry name" value="TAT"/>
    <property type="match status" value="1"/>
</dbReference>
<dbReference type="InterPro" id="IPR006311">
    <property type="entry name" value="TAT_signal"/>
</dbReference>
<dbReference type="InterPro" id="IPR019546">
    <property type="entry name" value="TAT_signal_bac_arc"/>
</dbReference>
<feature type="transmembrane region" description="Helical" evidence="1">
    <location>
        <begin position="46"/>
        <end position="67"/>
    </location>
</feature>
<keyword evidence="3" id="KW-1185">Reference proteome</keyword>
<organism evidence="2 3">
    <name type="scientific">Sphingopyxis bauzanensis</name>
    <dbReference type="NCBI Taxonomy" id="651663"/>
    <lineage>
        <taxon>Bacteria</taxon>
        <taxon>Pseudomonadati</taxon>
        <taxon>Pseudomonadota</taxon>
        <taxon>Alphaproteobacteria</taxon>
        <taxon>Sphingomonadales</taxon>
        <taxon>Sphingomonadaceae</taxon>
        <taxon>Sphingopyxis</taxon>
    </lineage>
</organism>
<dbReference type="NCBIfam" id="TIGR01409">
    <property type="entry name" value="TAT_signal_seq"/>
    <property type="match status" value="1"/>
</dbReference>
<dbReference type="RefSeq" id="WP_088440810.1">
    <property type="nucleotide sequence ID" value="NZ_BMMC01000003.1"/>
</dbReference>
<dbReference type="OrthoDB" id="7277252at2"/>
<sequence length="105" mass="11328">MTALLRAAAGLIIWAIVFASLYALQGLACALGWDKWQIAEASLARLVLLAVYTSGIGVLALLCWRYRPRVSRRQFLDRLAFAGAAAGLFSLIYTGLPVVAASICR</sequence>
<dbReference type="Proteomes" id="UP000197361">
    <property type="component" value="Unassembled WGS sequence"/>
</dbReference>
<keyword evidence="1" id="KW-0812">Transmembrane</keyword>
<proteinExistence type="predicted"/>
<keyword evidence="1" id="KW-1133">Transmembrane helix</keyword>
<gene>
    <name evidence="2" type="ORF">CDQ92_07590</name>
</gene>
<keyword evidence="1" id="KW-0472">Membrane</keyword>
<accession>A0A246JV56</accession>
<feature type="transmembrane region" description="Helical" evidence="1">
    <location>
        <begin position="79"/>
        <end position="103"/>
    </location>
</feature>